<feature type="domain" description="Tyr recombinase" evidence="5">
    <location>
        <begin position="172"/>
        <end position="370"/>
    </location>
</feature>
<reference evidence="7" key="1">
    <citation type="journal article" date="2014" name="Int. J. Syst. Evol. Microbiol.">
        <title>Complete genome sequence of Corynebacterium casei LMG S-19264T (=DSM 44701T), isolated from a smear-ripened cheese.</title>
        <authorList>
            <consortium name="US DOE Joint Genome Institute (JGI-PGF)"/>
            <person name="Walter F."/>
            <person name="Albersmeier A."/>
            <person name="Kalinowski J."/>
            <person name="Ruckert C."/>
        </authorList>
    </citation>
    <scope>NUCLEOTIDE SEQUENCE</scope>
    <source>
        <strain evidence="7">JCM 4646</strain>
    </source>
</reference>
<keyword evidence="8" id="KW-1185">Reference proteome</keyword>
<dbReference type="InterPro" id="IPR010998">
    <property type="entry name" value="Integrase_recombinase_N"/>
</dbReference>
<dbReference type="InterPro" id="IPR011010">
    <property type="entry name" value="DNA_brk_join_enz"/>
</dbReference>
<evidence type="ECO:0000259" key="5">
    <source>
        <dbReference type="PROSITE" id="PS51898"/>
    </source>
</evidence>
<dbReference type="PROSITE" id="PS51898">
    <property type="entry name" value="TYR_RECOMBINASE"/>
    <property type="match status" value="1"/>
</dbReference>
<dbReference type="GeneID" id="95353695"/>
<dbReference type="Pfam" id="PF14659">
    <property type="entry name" value="Phage_int_SAM_3"/>
    <property type="match status" value="1"/>
</dbReference>
<dbReference type="GO" id="GO:0015074">
    <property type="term" value="P:DNA integration"/>
    <property type="evidence" value="ECO:0007669"/>
    <property type="project" value="UniProtKB-KW"/>
</dbReference>
<gene>
    <name evidence="7" type="ORF">GCM10018781_32620</name>
</gene>
<dbReference type="InterPro" id="IPR002104">
    <property type="entry name" value="Integrase_catalytic"/>
</dbReference>
<dbReference type="PANTHER" id="PTHR30349:SF91">
    <property type="entry name" value="INTA PROTEIN"/>
    <property type="match status" value="1"/>
</dbReference>
<dbReference type="InterPro" id="IPR044068">
    <property type="entry name" value="CB"/>
</dbReference>
<dbReference type="InterPro" id="IPR004107">
    <property type="entry name" value="Integrase_SAM-like_N"/>
</dbReference>
<evidence type="ECO:0000313" key="7">
    <source>
        <dbReference type="EMBL" id="GHH71392.1"/>
    </source>
</evidence>
<dbReference type="RefSeq" id="WP_190211541.1">
    <property type="nucleotide sequence ID" value="NZ_BNBO01000015.1"/>
</dbReference>
<reference evidence="7" key="2">
    <citation type="submission" date="2020-09" db="EMBL/GenBank/DDBJ databases">
        <authorList>
            <person name="Sun Q."/>
            <person name="Ohkuma M."/>
        </authorList>
    </citation>
    <scope>NUCLEOTIDE SEQUENCE</scope>
    <source>
        <strain evidence="7">JCM 4646</strain>
    </source>
</reference>
<dbReference type="GO" id="GO:0003677">
    <property type="term" value="F:DNA binding"/>
    <property type="evidence" value="ECO:0007669"/>
    <property type="project" value="UniProtKB-UniRule"/>
</dbReference>
<dbReference type="SUPFAM" id="SSF56349">
    <property type="entry name" value="DNA breaking-rejoining enzymes"/>
    <property type="match status" value="1"/>
</dbReference>
<evidence type="ECO:0000259" key="6">
    <source>
        <dbReference type="PROSITE" id="PS51900"/>
    </source>
</evidence>
<dbReference type="CDD" id="cd01189">
    <property type="entry name" value="INT_ICEBs1_C_like"/>
    <property type="match status" value="1"/>
</dbReference>
<evidence type="ECO:0000256" key="3">
    <source>
        <dbReference type="ARBA" id="ARBA00023172"/>
    </source>
</evidence>
<evidence type="ECO:0000313" key="8">
    <source>
        <dbReference type="Proteomes" id="UP000617734"/>
    </source>
</evidence>
<comment type="caution">
    <text evidence="7">The sequence shown here is derived from an EMBL/GenBank/DDBJ whole genome shotgun (WGS) entry which is preliminary data.</text>
</comment>
<sequence>MAKRNPNGAGSITRRKDGTYEARVYVTTTDGQRKRISRYGKTHDEAAEKLAKAKELEDKGVPTPAKAWTVADFLAYWLEEIVKPNQRPNTFDKYETMVRLYLVPRLGKKKLTKLGIADLRKFFKELASAGVGGSTRQECMKTLRNALNRAMREELILRNVATLVDMPQATAKEVIPWSGQEAITFLRSARSHRLYAAFVFSIVLGLRRGELLGLRWIDLDLSTGTAHPRKQVLRRTGVGLVHADLKTEHSKGALPLPRLCLEALGERRQLQRLEREKAGERWTEMDLVFTTETGGMIDPDGFSGTFERRVTRSSVRRIPLHHTRHTTGSLLALLGVHPNAAQKILRHSRITTTLGIYTHVTTDTQRAAAAKLSSSLRDRMNGS</sequence>
<dbReference type="PANTHER" id="PTHR30349">
    <property type="entry name" value="PHAGE INTEGRASE-RELATED"/>
    <property type="match status" value="1"/>
</dbReference>
<keyword evidence="3" id="KW-0233">DNA recombination</keyword>
<keyword evidence="2 4" id="KW-0238">DNA-binding</keyword>
<proteinExistence type="predicted"/>
<dbReference type="InterPro" id="IPR050090">
    <property type="entry name" value="Tyrosine_recombinase_XerCD"/>
</dbReference>
<keyword evidence="1" id="KW-0229">DNA integration</keyword>
<dbReference type="AlphaFoldDB" id="A0A919FRR1"/>
<dbReference type="Pfam" id="PF00589">
    <property type="entry name" value="Phage_integrase"/>
    <property type="match status" value="1"/>
</dbReference>
<dbReference type="Proteomes" id="UP000617734">
    <property type="component" value="Unassembled WGS sequence"/>
</dbReference>
<accession>A0A919FRR1</accession>
<organism evidence="7 8">
    <name type="scientific">Kitasatospora indigofera</name>
    <dbReference type="NCBI Taxonomy" id="67307"/>
    <lineage>
        <taxon>Bacteria</taxon>
        <taxon>Bacillati</taxon>
        <taxon>Actinomycetota</taxon>
        <taxon>Actinomycetes</taxon>
        <taxon>Kitasatosporales</taxon>
        <taxon>Streptomycetaceae</taxon>
        <taxon>Kitasatospora</taxon>
    </lineage>
</organism>
<dbReference type="InterPro" id="IPR013762">
    <property type="entry name" value="Integrase-like_cat_sf"/>
</dbReference>
<dbReference type="Gene3D" id="1.10.443.10">
    <property type="entry name" value="Intergrase catalytic core"/>
    <property type="match status" value="1"/>
</dbReference>
<evidence type="ECO:0000256" key="4">
    <source>
        <dbReference type="PROSITE-ProRule" id="PRU01248"/>
    </source>
</evidence>
<evidence type="ECO:0000256" key="1">
    <source>
        <dbReference type="ARBA" id="ARBA00022908"/>
    </source>
</evidence>
<dbReference type="Gene3D" id="1.10.150.130">
    <property type="match status" value="1"/>
</dbReference>
<evidence type="ECO:0000256" key="2">
    <source>
        <dbReference type="ARBA" id="ARBA00023125"/>
    </source>
</evidence>
<feature type="domain" description="Core-binding (CB)" evidence="6">
    <location>
        <begin position="68"/>
        <end position="151"/>
    </location>
</feature>
<dbReference type="GO" id="GO:0006310">
    <property type="term" value="P:DNA recombination"/>
    <property type="evidence" value="ECO:0007669"/>
    <property type="project" value="UniProtKB-KW"/>
</dbReference>
<dbReference type="EMBL" id="BNBO01000015">
    <property type="protein sequence ID" value="GHH71392.1"/>
    <property type="molecule type" value="Genomic_DNA"/>
</dbReference>
<name>A0A919FRR1_9ACTN</name>
<protein>
    <submittedName>
        <fullName evidence="7">Site-specific integrase</fullName>
    </submittedName>
</protein>
<dbReference type="PROSITE" id="PS51900">
    <property type="entry name" value="CB"/>
    <property type="match status" value="1"/>
</dbReference>